<evidence type="ECO:0000256" key="8">
    <source>
        <dbReference type="SAM" id="MobiDB-lite"/>
    </source>
</evidence>
<dbReference type="InterPro" id="IPR000515">
    <property type="entry name" value="MetI-like"/>
</dbReference>
<evidence type="ECO:0000256" key="7">
    <source>
        <dbReference type="RuleBase" id="RU363032"/>
    </source>
</evidence>
<evidence type="ECO:0000256" key="1">
    <source>
        <dbReference type="ARBA" id="ARBA00004651"/>
    </source>
</evidence>
<evidence type="ECO:0000256" key="6">
    <source>
        <dbReference type="ARBA" id="ARBA00023136"/>
    </source>
</evidence>
<dbReference type="RefSeq" id="WP_336404814.1">
    <property type="nucleotide sequence ID" value="NZ_JBAPLU010000012.1"/>
</dbReference>
<dbReference type="InterPro" id="IPR035906">
    <property type="entry name" value="MetI-like_sf"/>
</dbReference>
<evidence type="ECO:0000313" key="11">
    <source>
        <dbReference type="Proteomes" id="UP001361570"/>
    </source>
</evidence>
<protein>
    <submittedName>
        <fullName evidence="10">Sugar ABC transporter permease</fullName>
    </submittedName>
</protein>
<name>A0ABU8DVH4_9ACTN</name>
<keyword evidence="11" id="KW-1185">Reference proteome</keyword>
<dbReference type="PANTHER" id="PTHR43005:SF1">
    <property type="entry name" value="SPERMIDINE_PUTRESCINE TRANSPORT SYSTEM PERMEASE PROTEIN"/>
    <property type="match status" value="1"/>
</dbReference>
<reference evidence="10 11" key="1">
    <citation type="submission" date="2024-03" db="EMBL/GenBank/DDBJ databases">
        <title>Draft genome sequence of Klenkia sp. LSe6-5.</title>
        <authorList>
            <person name="Duangmal K."/>
            <person name="Chantavorakit T."/>
        </authorList>
    </citation>
    <scope>NUCLEOTIDE SEQUENCE [LARGE SCALE GENOMIC DNA]</scope>
    <source>
        <strain evidence="10 11">LSe6-5</strain>
    </source>
</reference>
<evidence type="ECO:0000256" key="3">
    <source>
        <dbReference type="ARBA" id="ARBA00022475"/>
    </source>
</evidence>
<feature type="transmembrane region" description="Helical" evidence="7">
    <location>
        <begin position="33"/>
        <end position="54"/>
    </location>
</feature>
<dbReference type="SUPFAM" id="SSF161098">
    <property type="entry name" value="MetI-like"/>
    <property type="match status" value="1"/>
</dbReference>
<dbReference type="PROSITE" id="PS50928">
    <property type="entry name" value="ABC_TM1"/>
    <property type="match status" value="1"/>
</dbReference>
<proteinExistence type="inferred from homology"/>
<evidence type="ECO:0000256" key="2">
    <source>
        <dbReference type="ARBA" id="ARBA00022448"/>
    </source>
</evidence>
<feature type="transmembrane region" description="Helical" evidence="7">
    <location>
        <begin position="88"/>
        <end position="116"/>
    </location>
</feature>
<keyword evidence="3" id="KW-1003">Cell membrane</keyword>
<keyword evidence="5 7" id="KW-1133">Transmembrane helix</keyword>
<organism evidence="10 11">
    <name type="scientific">Klenkia sesuvii</name>
    <dbReference type="NCBI Taxonomy" id="3103137"/>
    <lineage>
        <taxon>Bacteria</taxon>
        <taxon>Bacillati</taxon>
        <taxon>Actinomycetota</taxon>
        <taxon>Actinomycetes</taxon>
        <taxon>Geodermatophilales</taxon>
        <taxon>Geodermatophilaceae</taxon>
        <taxon>Klenkia</taxon>
    </lineage>
</organism>
<accession>A0ABU8DVH4</accession>
<evidence type="ECO:0000259" key="9">
    <source>
        <dbReference type="PROSITE" id="PS50928"/>
    </source>
</evidence>
<evidence type="ECO:0000313" key="10">
    <source>
        <dbReference type="EMBL" id="MEI4272685.1"/>
    </source>
</evidence>
<sequence>MSTTTLPPAGKKTEPVSAPERHTSDRAKAERKLGWLLAGPALAVMLLVTAYPIAQAFYDSLFDYRLTDPENRSFTGLSNYGVILSDPLWWTAMGVTALITLITVAVELVLGFALALVMNKALRSIRPVLRAAILIPYAVITVVSAFAWQFAFDINTGFVNSWFAWLPGVDPSTDWFGDFGTSIFVICLAEIWKTTPFISLLLLAGLAQVPEVLQEAAQVDGATWWQRMRRVTLPNMKAAIMVALLFRTLDAFRVFDSIFIMTAGANSTESVSFLAYRQTISRLEIGLGSAVSVLLFLVVVLIAFSFIKGFKVDLAQARGER</sequence>
<feature type="domain" description="ABC transmembrane type-1" evidence="9">
    <location>
        <begin position="93"/>
        <end position="306"/>
    </location>
</feature>
<dbReference type="PANTHER" id="PTHR43005">
    <property type="entry name" value="BLR7065 PROTEIN"/>
    <property type="match status" value="1"/>
</dbReference>
<keyword evidence="4 7" id="KW-0812">Transmembrane</keyword>
<feature type="compositionally biased region" description="Basic and acidic residues" evidence="8">
    <location>
        <begin position="11"/>
        <end position="26"/>
    </location>
</feature>
<dbReference type="Pfam" id="PF00528">
    <property type="entry name" value="BPD_transp_1"/>
    <property type="match status" value="1"/>
</dbReference>
<feature type="region of interest" description="Disordered" evidence="8">
    <location>
        <begin position="1"/>
        <end position="26"/>
    </location>
</feature>
<comment type="caution">
    <text evidence="10">The sequence shown here is derived from an EMBL/GenBank/DDBJ whole genome shotgun (WGS) entry which is preliminary data.</text>
</comment>
<evidence type="ECO:0000256" key="5">
    <source>
        <dbReference type="ARBA" id="ARBA00022989"/>
    </source>
</evidence>
<comment type="similarity">
    <text evidence="7">Belongs to the binding-protein-dependent transport system permease family.</text>
</comment>
<keyword evidence="2 7" id="KW-0813">Transport</keyword>
<keyword evidence="6 7" id="KW-0472">Membrane</keyword>
<dbReference type="CDD" id="cd06261">
    <property type="entry name" value="TM_PBP2"/>
    <property type="match status" value="1"/>
</dbReference>
<dbReference type="EMBL" id="JBAPLU010000012">
    <property type="protein sequence ID" value="MEI4272685.1"/>
    <property type="molecule type" value="Genomic_DNA"/>
</dbReference>
<feature type="transmembrane region" description="Helical" evidence="7">
    <location>
        <begin position="285"/>
        <end position="307"/>
    </location>
</feature>
<dbReference type="Proteomes" id="UP001361570">
    <property type="component" value="Unassembled WGS sequence"/>
</dbReference>
<comment type="subcellular location">
    <subcellularLocation>
        <location evidence="1 7">Cell membrane</location>
        <topology evidence="1 7">Multi-pass membrane protein</topology>
    </subcellularLocation>
</comment>
<feature type="transmembrane region" description="Helical" evidence="7">
    <location>
        <begin position="128"/>
        <end position="151"/>
    </location>
</feature>
<gene>
    <name evidence="10" type="ORF">TEK04_13220</name>
</gene>
<evidence type="ECO:0000256" key="4">
    <source>
        <dbReference type="ARBA" id="ARBA00022692"/>
    </source>
</evidence>
<dbReference type="Gene3D" id="1.10.3720.10">
    <property type="entry name" value="MetI-like"/>
    <property type="match status" value="1"/>
</dbReference>